<accession>A0ABT3GYN3</accession>
<dbReference type="Gene3D" id="1.10.1200.10">
    <property type="entry name" value="ACP-like"/>
    <property type="match status" value="1"/>
</dbReference>
<sequence>MSSFDKVELVMAFEDAFTIELTDDDIEAMQSVGAAIRILTRDLATEGASA</sequence>
<dbReference type="InterPro" id="IPR036736">
    <property type="entry name" value="ACP-like_sf"/>
</dbReference>
<reference evidence="2 3" key="1">
    <citation type="submission" date="2022-10" db="EMBL/GenBank/DDBJ databases">
        <title>Pararhodobacter sp. nov., isolated from marine algae.</title>
        <authorList>
            <person name="Choi B.J."/>
            <person name="Kim J.M."/>
            <person name="Lee J.K."/>
            <person name="Choi D.G."/>
            <person name="Jeon C.O."/>
        </authorList>
    </citation>
    <scope>NUCLEOTIDE SEQUENCE [LARGE SCALE GENOMIC DNA]</scope>
    <source>
        <strain evidence="2 3">ZQ420</strain>
    </source>
</reference>
<evidence type="ECO:0000313" key="3">
    <source>
        <dbReference type="Proteomes" id="UP001208938"/>
    </source>
</evidence>
<protein>
    <recommendedName>
        <fullName evidence="1">Carrier domain-containing protein</fullName>
    </recommendedName>
</protein>
<dbReference type="RefSeq" id="WP_264507689.1">
    <property type="nucleotide sequence ID" value="NZ_JAPDFL010000001.1"/>
</dbReference>
<keyword evidence="3" id="KW-1185">Reference proteome</keyword>
<dbReference type="Proteomes" id="UP001208938">
    <property type="component" value="Unassembled WGS sequence"/>
</dbReference>
<organism evidence="2 3">
    <name type="scientific">Pararhodobacter zhoushanensis</name>
    <dbReference type="NCBI Taxonomy" id="2479545"/>
    <lineage>
        <taxon>Bacteria</taxon>
        <taxon>Pseudomonadati</taxon>
        <taxon>Pseudomonadota</taxon>
        <taxon>Alphaproteobacteria</taxon>
        <taxon>Rhodobacterales</taxon>
        <taxon>Paracoccaceae</taxon>
        <taxon>Pararhodobacter</taxon>
    </lineage>
</organism>
<evidence type="ECO:0000259" key="1">
    <source>
        <dbReference type="PROSITE" id="PS50075"/>
    </source>
</evidence>
<name>A0ABT3GYN3_9RHOB</name>
<comment type="caution">
    <text evidence="2">The sequence shown here is derived from an EMBL/GenBank/DDBJ whole genome shotgun (WGS) entry which is preliminary data.</text>
</comment>
<dbReference type="PROSITE" id="PS50075">
    <property type="entry name" value="CARRIER"/>
    <property type="match status" value="1"/>
</dbReference>
<dbReference type="InterPro" id="IPR009081">
    <property type="entry name" value="PP-bd_ACP"/>
</dbReference>
<gene>
    <name evidence="2" type="ORF">OKW52_10330</name>
</gene>
<dbReference type="SUPFAM" id="SSF47336">
    <property type="entry name" value="ACP-like"/>
    <property type="match status" value="1"/>
</dbReference>
<dbReference type="EMBL" id="JAPDFL010000001">
    <property type="protein sequence ID" value="MCW1932642.1"/>
    <property type="molecule type" value="Genomic_DNA"/>
</dbReference>
<evidence type="ECO:0000313" key="2">
    <source>
        <dbReference type="EMBL" id="MCW1932642.1"/>
    </source>
</evidence>
<proteinExistence type="predicted"/>
<feature type="domain" description="Carrier" evidence="1">
    <location>
        <begin position="1"/>
        <end position="43"/>
    </location>
</feature>